<dbReference type="Pfam" id="PF01266">
    <property type="entry name" value="DAO"/>
    <property type="match status" value="1"/>
</dbReference>
<evidence type="ECO:0000313" key="3">
    <source>
        <dbReference type="EMBL" id="MBB2161782.1"/>
    </source>
</evidence>
<dbReference type="RefSeq" id="WP_182998612.1">
    <property type="nucleotide sequence ID" value="NZ_JABEQJ010000025.1"/>
</dbReference>
<dbReference type="InterPro" id="IPR036188">
    <property type="entry name" value="FAD/NAD-bd_sf"/>
</dbReference>
<proteinExistence type="predicted"/>
<dbReference type="PANTHER" id="PTHR13847">
    <property type="entry name" value="SARCOSINE DEHYDROGENASE-RELATED"/>
    <property type="match status" value="1"/>
</dbReference>
<protein>
    <submittedName>
        <fullName evidence="3">FAD-dependent oxidoreductase</fullName>
    </submittedName>
</protein>
<gene>
    <name evidence="3" type="ORF">HLH48_16690</name>
</gene>
<organism evidence="3 4">
    <name type="scientific">Gluconacetobacter sacchari</name>
    <dbReference type="NCBI Taxonomy" id="92759"/>
    <lineage>
        <taxon>Bacteria</taxon>
        <taxon>Pseudomonadati</taxon>
        <taxon>Pseudomonadota</taxon>
        <taxon>Alphaproteobacteria</taxon>
        <taxon>Acetobacterales</taxon>
        <taxon>Acetobacteraceae</taxon>
        <taxon>Gluconacetobacter</taxon>
    </lineage>
</organism>
<dbReference type="InterPro" id="IPR006076">
    <property type="entry name" value="FAD-dep_OxRdtase"/>
</dbReference>
<accession>A0A7W4IFD4</accession>
<dbReference type="PANTHER" id="PTHR13847:SF289">
    <property type="entry name" value="GLYCINE OXIDASE"/>
    <property type="match status" value="1"/>
</dbReference>
<name>A0A7W4IFD4_9PROT</name>
<dbReference type="SUPFAM" id="SSF51905">
    <property type="entry name" value="FAD/NAD(P)-binding domain"/>
    <property type="match status" value="1"/>
</dbReference>
<dbReference type="SUPFAM" id="SSF54373">
    <property type="entry name" value="FAD-linked reductases, C-terminal domain"/>
    <property type="match status" value="1"/>
</dbReference>
<evidence type="ECO:0000256" key="1">
    <source>
        <dbReference type="ARBA" id="ARBA00023002"/>
    </source>
</evidence>
<dbReference type="Gene3D" id="3.30.9.10">
    <property type="entry name" value="D-Amino Acid Oxidase, subunit A, domain 2"/>
    <property type="match status" value="1"/>
</dbReference>
<dbReference type="Proteomes" id="UP000589085">
    <property type="component" value="Unassembled WGS sequence"/>
</dbReference>
<dbReference type="Gene3D" id="3.50.50.60">
    <property type="entry name" value="FAD/NAD(P)-binding domain"/>
    <property type="match status" value="2"/>
</dbReference>
<dbReference type="EMBL" id="JABEQJ010000025">
    <property type="protein sequence ID" value="MBB2161782.1"/>
    <property type="molecule type" value="Genomic_DNA"/>
</dbReference>
<dbReference type="GO" id="GO:0016491">
    <property type="term" value="F:oxidoreductase activity"/>
    <property type="evidence" value="ECO:0007669"/>
    <property type="project" value="UniProtKB-KW"/>
</dbReference>
<comment type="caution">
    <text evidence="3">The sequence shown here is derived from an EMBL/GenBank/DDBJ whole genome shotgun (WGS) entry which is preliminary data.</text>
</comment>
<evidence type="ECO:0000259" key="2">
    <source>
        <dbReference type="Pfam" id="PF01266"/>
    </source>
</evidence>
<dbReference type="GO" id="GO:0005737">
    <property type="term" value="C:cytoplasm"/>
    <property type="evidence" value="ECO:0007669"/>
    <property type="project" value="TreeGrafter"/>
</dbReference>
<dbReference type="AlphaFoldDB" id="A0A7W4IFD4"/>
<keyword evidence="1" id="KW-0560">Oxidoreductase</keyword>
<sequence length="420" mass="46003">MHICVIGTGVLGTCTAAYLQRDGHRITFVDPRDAGDACSFGNAGSLSPSACLPVGMPGIWRKVPRWLLDPMGPLTVRWSYLPCVAPWLVRFLRHSTRAEVERIATALRALLTPIFDAYDPLLDHANARDLVRHDGCLYVYSSRETASQWQWGMDLRRKLGVEMRDVGREELEALEPDLKGRFRFGILAPQNGATTDPSRLVKAIHAQCLRDGAVHLHRQVTGFETSGRRVRGVRLDDGELLEVDGVVVAAGAWSARLARALGTRIPLETQRGYHVTVNSSNLALRHTVMAVEHNLMVNPMSMGLRLAGSVELAGLKAAPNYTRAQALLTRGLDMFPHLDTSRTTEWMGHRPCLPDSLPVIGRAPGQDNAWLAFGHGHVGMCGGAPTGREIANLIAGRAPTIDLAPFSPARWHIMKRGGQP</sequence>
<feature type="domain" description="FAD dependent oxidoreductase" evidence="2">
    <location>
        <begin position="3"/>
        <end position="393"/>
    </location>
</feature>
<evidence type="ECO:0000313" key="4">
    <source>
        <dbReference type="Proteomes" id="UP000589085"/>
    </source>
</evidence>
<reference evidence="3 4" key="1">
    <citation type="submission" date="2020-04" db="EMBL/GenBank/DDBJ databases">
        <title>Description of novel Gluconacetobacter.</title>
        <authorList>
            <person name="Sombolestani A."/>
        </authorList>
    </citation>
    <scope>NUCLEOTIDE SEQUENCE [LARGE SCALE GENOMIC DNA]</scope>
    <source>
        <strain evidence="3 4">LMG 19747</strain>
    </source>
</reference>